<comment type="caution">
    <text evidence="1">The sequence shown here is derived from an EMBL/GenBank/DDBJ whole genome shotgun (WGS) entry which is preliminary data.</text>
</comment>
<gene>
    <name evidence="1" type="ORF">E5329_20035</name>
</gene>
<evidence type="ECO:0000313" key="1">
    <source>
        <dbReference type="EMBL" id="TGY91790.1"/>
    </source>
</evidence>
<dbReference type="Proteomes" id="UP000304953">
    <property type="component" value="Unassembled WGS sequence"/>
</dbReference>
<protein>
    <submittedName>
        <fullName evidence="1">Rrf2 family transcriptional regulator</fullName>
    </submittedName>
</protein>
<organism evidence="1 2">
    <name type="scientific">Petralouisia muris</name>
    <dbReference type="NCBI Taxonomy" id="3032872"/>
    <lineage>
        <taxon>Bacteria</taxon>
        <taxon>Bacillati</taxon>
        <taxon>Bacillota</taxon>
        <taxon>Clostridia</taxon>
        <taxon>Lachnospirales</taxon>
        <taxon>Lachnospiraceae</taxon>
        <taxon>Petralouisia</taxon>
    </lineage>
</organism>
<reference evidence="1" key="1">
    <citation type="submission" date="2019-04" db="EMBL/GenBank/DDBJ databases">
        <title>Microbes associate with the intestines of laboratory mice.</title>
        <authorList>
            <person name="Navarre W."/>
            <person name="Wong E."/>
            <person name="Huang K."/>
            <person name="Tropini C."/>
            <person name="Ng K."/>
            <person name="Yu B."/>
        </authorList>
    </citation>
    <scope>NUCLEOTIDE SEQUENCE</scope>
    <source>
        <strain evidence="1">NM01_1-7b</strain>
    </source>
</reference>
<accession>A0AC61RSS0</accession>
<evidence type="ECO:0000313" key="2">
    <source>
        <dbReference type="Proteomes" id="UP000304953"/>
    </source>
</evidence>
<proteinExistence type="predicted"/>
<dbReference type="EMBL" id="SRYA01000051">
    <property type="protein sequence ID" value="TGY91790.1"/>
    <property type="molecule type" value="Genomic_DNA"/>
</dbReference>
<keyword evidence="2" id="KW-1185">Reference proteome</keyword>
<name>A0AC61RSS0_9FIRM</name>
<sequence length="148" mass="15994">MHISKKCSIAVHCLIFINEYGENKRVTSELLGLSAGCNPVTIRNIISALKKDGILSVKSGTGGAVLNCPAEEISLYRICMAVEPDALKKLIGVHAAPSPLCPVGKNIHGVLEICYSKICSDLKNSLRSITLKEMVEEYHRAAFILDNG</sequence>